<sequence length="328" mass="37913">MRGTKTQTVARFAQWTFETLSSNPKQSEAFKMGPWTWFISVEKDETMYVRLYPEPTPIAKEHPPLARFRIKVEAINVREENSGPHVSAIQERVLRTSEDFAWSADFAYYGRFTVEVEFFDLKIWTTNGDLPTSIWPSSYGMKSQASLSTLQSCSRMLNESIHADVSINTADGMVRAHKAILSASSPVFRSIFLDQCNEKESSTINIEDMSMDSCMALLSYMYGSINEEDFWKHRVTLLGAAHKYDMTDLKNSCEENLTKDINSENVLDRLQKAWHYELDNLKEACMVFLFDFKKIYEVRDEIDKFFEQADRELLIKMFHQGLGAWKVA</sequence>
<dbReference type="EMBL" id="JAUIZM010000008">
    <property type="protein sequence ID" value="KAK1371092.1"/>
    <property type="molecule type" value="Genomic_DNA"/>
</dbReference>
<dbReference type="AlphaFoldDB" id="A0AAD8HPN1"/>
<proteinExistence type="predicted"/>
<dbReference type="InterPro" id="IPR011333">
    <property type="entry name" value="SKP1/BTB/POZ_sf"/>
</dbReference>
<comment type="pathway">
    <text evidence="1">Protein modification; protein ubiquitination.</text>
</comment>
<dbReference type="InterPro" id="IPR000210">
    <property type="entry name" value="BTB/POZ_dom"/>
</dbReference>
<feature type="domain" description="BTB" evidence="2">
    <location>
        <begin position="163"/>
        <end position="222"/>
    </location>
</feature>
<reference evidence="3" key="2">
    <citation type="submission" date="2023-05" db="EMBL/GenBank/DDBJ databases">
        <authorList>
            <person name="Schelkunov M.I."/>
        </authorList>
    </citation>
    <scope>NUCLEOTIDE SEQUENCE</scope>
    <source>
        <strain evidence="3">Hsosn_3</strain>
        <tissue evidence="3">Leaf</tissue>
    </source>
</reference>
<dbReference type="Pfam" id="PF00651">
    <property type="entry name" value="BTB"/>
    <property type="match status" value="1"/>
</dbReference>
<evidence type="ECO:0000259" key="2">
    <source>
        <dbReference type="PROSITE" id="PS50097"/>
    </source>
</evidence>
<dbReference type="Proteomes" id="UP001237642">
    <property type="component" value="Unassembled WGS sequence"/>
</dbReference>
<protein>
    <submittedName>
        <fullName evidence="3">BTB/POZ domain-containing protein</fullName>
    </submittedName>
</protein>
<dbReference type="PANTHER" id="PTHR46672">
    <property type="entry name" value="OS08G0495500 PROTEIN-RELATED"/>
    <property type="match status" value="1"/>
</dbReference>
<accession>A0AAD8HPN1</accession>
<name>A0AAD8HPN1_9APIA</name>
<dbReference type="InterPro" id="IPR044714">
    <property type="entry name" value="AtSIBP1-like"/>
</dbReference>
<reference evidence="3" key="1">
    <citation type="submission" date="2023-02" db="EMBL/GenBank/DDBJ databases">
        <title>Genome of toxic invasive species Heracleum sosnowskyi carries increased number of genes despite the absence of recent whole-genome duplications.</title>
        <authorList>
            <person name="Schelkunov M."/>
            <person name="Shtratnikova V."/>
            <person name="Makarenko M."/>
            <person name="Klepikova A."/>
            <person name="Omelchenko D."/>
            <person name="Novikova G."/>
            <person name="Obukhova E."/>
            <person name="Bogdanov V."/>
            <person name="Penin A."/>
            <person name="Logacheva M."/>
        </authorList>
    </citation>
    <scope>NUCLEOTIDE SEQUENCE</scope>
    <source>
        <strain evidence="3">Hsosn_3</strain>
        <tissue evidence="3">Leaf</tissue>
    </source>
</reference>
<organism evidence="3 4">
    <name type="scientific">Heracleum sosnowskyi</name>
    <dbReference type="NCBI Taxonomy" id="360622"/>
    <lineage>
        <taxon>Eukaryota</taxon>
        <taxon>Viridiplantae</taxon>
        <taxon>Streptophyta</taxon>
        <taxon>Embryophyta</taxon>
        <taxon>Tracheophyta</taxon>
        <taxon>Spermatophyta</taxon>
        <taxon>Magnoliopsida</taxon>
        <taxon>eudicotyledons</taxon>
        <taxon>Gunneridae</taxon>
        <taxon>Pentapetalae</taxon>
        <taxon>asterids</taxon>
        <taxon>campanulids</taxon>
        <taxon>Apiales</taxon>
        <taxon>Apiaceae</taxon>
        <taxon>Apioideae</taxon>
        <taxon>apioid superclade</taxon>
        <taxon>Tordylieae</taxon>
        <taxon>Tordyliinae</taxon>
        <taxon>Heracleum</taxon>
    </lineage>
</organism>
<gene>
    <name evidence="3" type="ORF">POM88_037184</name>
</gene>
<dbReference type="PROSITE" id="PS50097">
    <property type="entry name" value="BTB"/>
    <property type="match status" value="1"/>
</dbReference>
<evidence type="ECO:0000313" key="3">
    <source>
        <dbReference type="EMBL" id="KAK1371092.1"/>
    </source>
</evidence>
<dbReference type="CDD" id="cd18186">
    <property type="entry name" value="BTB_POZ_ZBTB_KLHL-like"/>
    <property type="match status" value="1"/>
</dbReference>
<dbReference type="CDD" id="cd14733">
    <property type="entry name" value="BACK"/>
    <property type="match status" value="1"/>
</dbReference>
<keyword evidence="4" id="KW-1185">Reference proteome</keyword>
<dbReference type="Gene3D" id="3.30.710.10">
    <property type="entry name" value="Potassium Channel Kv1.1, Chain A"/>
    <property type="match status" value="1"/>
</dbReference>
<dbReference type="SMART" id="SM00225">
    <property type="entry name" value="BTB"/>
    <property type="match status" value="1"/>
</dbReference>
<comment type="caution">
    <text evidence="3">The sequence shown here is derived from an EMBL/GenBank/DDBJ whole genome shotgun (WGS) entry which is preliminary data.</text>
</comment>
<dbReference type="SUPFAM" id="SSF54695">
    <property type="entry name" value="POZ domain"/>
    <property type="match status" value="1"/>
</dbReference>
<dbReference type="PANTHER" id="PTHR46672:SF1">
    <property type="entry name" value="OS08G0103600 PROTEIN"/>
    <property type="match status" value="1"/>
</dbReference>
<evidence type="ECO:0000256" key="1">
    <source>
        <dbReference type="ARBA" id="ARBA00004906"/>
    </source>
</evidence>
<evidence type="ECO:0000313" key="4">
    <source>
        <dbReference type="Proteomes" id="UP001237642"/>
    </source>
</evidence>